<dbReference type="AlphaFoldDB" id="A0A4R8I832"/>
<name>A0A4R8I832_9FLAO</name>
<evidence type="ECO:0000313" key="2">
    <source>
        <dbReference type="Proteomes" id="UP000295313"/>
    </source>
</evidence>
<dbReference type="EMBL" id="SOEO01000001">
    <property type="protein sequence ID" value="TDX86172.1"/>
    <property type="molecule type" value="Genomic_DNA"/>
</dbReference>
<reference evidence="1 2" key="1">
    <citation type="submission" date="2019-03" db="EMBL/GenBank/DDBJ databases">
        <title>Genomic Encyclopedia of Type Strains, Phase III (KMG-III): the genomes of soil and plant-associated and newly described type strains.</title>
        <authorList>
            <person name="Whitman W."/>
        </authorList>
    </citation>
    <scope>NUCLEOTIDE SEQUENCE [LARGE SCALE GENOMIC DNA]</scope>
    <source>
        <strain evidence="1 2">CGMCC 1.12802</strain>
    </source>
</reference>
<dbReference type="RefSeq" id="WP_133942809.1">
    <property type="nucleotide sequence ID" value="NZ_SOEO01000001.1"/>
</dbReference>
<evidence type="ECO:0000313" key="1">
    <source>
        <dbReference type="EMBL" id="TDX86172.1"/>
    </source>
</evidence>
<organism evidence="1 2">
    <name type="scientific">Epilithonimonas xixisoli</name>
    <dbReference type="NCBI Taxonomy" id="1476462"/>
    <lineage>
        <taxon>Bacteria</taxon>
        <taxon>Pseudomonadati</taxon>
        <taxon>Bacteroidota</taxon>
        <taxon>Flavobacteriia</taxon>
        <taxon>Flavobacteriales</taxon>
        <taxon>Weeksellaceae</taxon>
        <taxon>Chryseobacterium group</taxon>
        <taxon>Epilithonimonas</taxon>
    </lineage>
</organism>
<comment type="caution">
    <text evidence="1">The sequence shown here is derived from an EMBL/GenBank/DDBJ whole genome shotgun (WGS) entry which is preliminary data.</text>
</comment>
<sequence length="66" mass="7277">MSLDIAEELFIEELLEIWETEAQEKDSAEASRQRVAQKMASAIKKFIKSGVVTTIGSATTQTGQMT</sequence>
<keyword evidence="2" id="KW-1185">Reference proteome</keyword>
<accession>A0A4R8I832</accession>
<dbReference type="Proteomes" id="UP000295313">
    <property type="component" value="Unassembled WGS sequence"/>
</dbReference>
<gene>
    <name evidence="1" type="ORF">B0I22_0282</name>
</gene>
<proteinExistence type="predicted"/>
<protein>
    <submittedName>
        <fullName evidence="1">Uncharacterized protein</fullName>
    </submittedName>
</protein>